<dbReference type="GO" id="GO:0016324">
    <property type="term" value="C:apical plasma membrane"/>
    <property type="evidence" value="ECO:0007669"/>
    <property type="project" value="UniProtKB-SubCell"/>
</dbReference>
<feature type="domain" description="Cadherin" evidence="30">
    <location>
        <begin position="531"/>
        <end position="637"/>
    </location>
</feature>
<dbReference type="Pfam" id="PF02210">
    <property type="entry name" value="Laminin_G_2"/>
    <property type="match status" value="2"/>
</dbReference>
<evidence type="ECO:0000256" key="23">
    <source>
        <dbReference type="SAM" id="Phobius"/>
    </source>
</evidence>
<evidence type="ECO:0000256" key="17">
    <source>
        <dbReference type="ARBA" id="ARBA00023224"/>
    </source>
</evidence>
<dbReference type="FunFam" id="2.10.25.10:FF:000066">
    <property type="entry name" value="FAT atypical cadherin 4"/>
    <property type="match status" value="1"/>
</dbReference>
<feature type="disulfide bond" evidence="20">
    <location>
        <begin position="1466"/>
        <end position="1475"/>
    </location>
</feature>
<evidence type="ECO:0000259" key="24">
    <source>
        <dbReference type="PROSITE" id="PS50025"/>
    </source>
</evidence>
<feature type="transmembrane region" description="Helical" evidence="23">
    <location>
        <begin position="2719"/>
        <end position="2742"/>
    </location>
</feature>
<keyword evidence="8" id="KW-0677">Repeat</keyword>
<dbReference type="Pfam" id="PF00008">
    <property type="entry name" value="EGF"/>
    <property type="match status" value="2"/>
</dbReference>
<feature type="domain" description="Laminin EGF-like" evidence="26">
    <location>
        <begin position="2074"/>
        <end position="2121"/>
    </location>
</feature>
<evidence type="ECO:0000259" key="25">
    <source>
        <dbReference type="PROSITE" id="PS50026"/>
    </source>
</evidence>
<dbReference type="Gene3D" id="2.10.25.10">
    <property type="entry name" value="Laminin"/>
    <property type="match status" value="4"/>
</dbReference>
<dbReference type="SMART" id="SM00179">
    <property type="entry name" value="EGF_CA"/>
    <property type="match status" value="4"/>
</dbReference>
<dbReference type="EMBL" id="CAJPIZ010000968">
    <property type="protein sequence ID" value="CAG2102625.1"/>
    <property type="molecule type" value="Genomic_DNA"/>
</dbReference>
<evidence type="ECO:0000313" key="32">
    <source>
        <dbReference type="Proteomes" id="UP000759131"/>
    </source>
</evidence>
<evidence type="ECO:0000256" key="5">
    <source>
        <dbReference type="ARBA" id="ARBA00022536"/>
    </source>
</evidence>
<keyword evidence="32" id="KW-1185">Reference proteome</keyword>
<dbReference type="Gene3D" id="2.60.40.60">
    <property type="entry name" value="Cadherins"/>
    <property type="match status" value="9"/>
</dbReference>
<evidence type="ECO:0000256" key="16">
    <source>
        <dbReference type="ARBA" id="ARBA00023180"/>
    </source>
</evidence>
<feature type="domain" description="Cadherin" evidence="30">
    <location>
        <begin position="318"/>
        <end position="422"/>
    </location>
</feature>
<feature type="disulfide bond" evidence="20">
    <location>
        <begin position="1988"/>
        <end position="2005"/>
    </location>
</feature>
<dbReference type="GO" id="GO:0007166">
    <property type="term" value="P:cell surface receptor signaling pathway"/>
    <property type="evidence" value="ECO:0007669"/>
    <property type="project" value="InterPro"/>
</dbReference>
<protein>
    <submittedName>
        <fullName evidence="31">Uncharacterized protein</fullName>
    </submittedName>
</protein>
<evidence type="ECO:0000256" key="1">
    <source>
        <dbReference type="ARBA" id="ARBA00004221"/>
    </source>
</evidence>
<dbReference type="InterPro" id="IPR032471">
    <property type="entry name" value="AGRL2-4_GAIN_subdom_A"/>
</dbReference>
<dbReference type="FunFam" id="2.60.40.60:FF:000024">
    <property type="entry name" value="FAT atypical cadherin 3"/>
    <property type="match status" value="1"/>
</dbReference>
<feature type="domain" description="G-protein coupled receptors family 2 profile 1" evidence="28">
    <location>
        <begin position="2106"/>
        <end position="2179"/>
    </location>
</feature>
<dbReference type="InterPro" id="IPR000832">
    <property type="entry name" value="GPCR_2_secretin-like"/>
</dbReference>
<dbReference type="EMBL" id="OC855543">
    <property type="protein sequence ID" value="CAD7622195.1"/>
    <property type="molecule type" value="Genomic_DNA"/>
</dbReference>
<dbReference type="Pfam" id="PF23592">
    <property type="entry name" value="Cadherin_CELSR2_9th"/>
    <property type="match status" value="1"/>
</dbReference>
<gene>
    <name evidence="31" type="ORF">OSB1V03_LOCUS2661</name>
</gene>
<feature type="transmembrane region" description="Helical" evidence="23">
    <location>
        <begin position="2687"/>
        <end position="2707"/>
    </location>
</feature>
<dbReference type="PROSITE" id="PS00022">
    <property type="entry name" value="EGF_1"/>
    <property type="match status" value="4"/>
</dbReference>
<evidence type="ECO:0000259" key="30">
    <source>
        <dbReference type="PROSITE" id="PS50268"/>
    </source>
</evidence>
<name>A0A7R9KHW3_9ACAR</name>
<dbReference type="OrthoDB" id="26203at2759"/>
<feature type="transmembrane region" description="Helical" evidence="23">
    <location>
        <begin position="34"/>
        <end position="54"/>
    </location>
</feature>
<dbReference type="InterPro" id="IPR002126">
    <property type="entry name" value="Cadherin-like_dom"/>
</dbReference>
<evidence type="ECO:0000256" key="11">
    <source>
        <dbReference type="ARBA" id="ARBA00022989"/>
    </source>
</evidence>
<feature type="transmembrane region" description="Helical" evidence="23">
    <location>
        <begin position="2749"/>
        <end position="2768"/>
    </location>
</feature>
<dbReference type="FunFam" id="2.10.25.10:FF:000011">
    <property type="entry name" value="Cadherin EGF LAG seven-pass G-type receptor"/>
    <property type="match status" value="1"/>
</dbReference>
<dbReference type="CDD" id="cd15441">
    <property type="entry name" value="7tmB2_CELSR_Adhesion_IV"/>
    <property type="match status" value="1"/>
</dbReference>
<dbReference type="GO" id="GO:0048638">
    <property type="term" value="P:regulation of developmental growth"/>
    <property type="evidence" value="ECO:0007669"/>
    <property type="project" value="UniProtKB-ARBA"/>
</dbReference>
<feature type="domain" description="G-protein coupled receptors family 2 profile 2" evidence="29">
    <location>
        <begin position="2508"/>
        <end position="2772"/>
    </location>
</feature>
<keyword evidence="6 23" id="KW-0812">Transmembrane</keyword>
<dbReference type="CDD" id="cd00054">
    <property type="entry name" value="EGF_CA"/>
    <property type="match status" value="3"/>
</dbReference>
<feature type="domain" description="Laminin G" evidence="24">
    <location>
        <begin position="1529"/>
        <end position="1730"/>
    </location>
</feature>
<dbReference type="SUPFAM" id="SSF49899">
    <property type="entry name" value="Concanavalin A-like lectins/glucanases"/>
    <property type="match status" value="2"/>
</dbReference>
<feature type="domain" description="Cadherin" evidence="30">
    <location>
        <begin position="423"/>
        <end position="530"/>
    </location>
</feature>
<dbReference type="CDD" id="cd00110">
    <property type="entry name" value="LamG"/>
    <property type="match status" value="2"/>
</dbReference>
<feature type="compositionally biased region" description="Basic and acidic residues" evidence="22">
    <location>
        <begin position="2854"/>
        <end position="2871"/>
    </location>
</feature>
<evidence type="ECO:0000256" key="13">
    <source>
        <dbReference type="ARBA" id="ARBA00023136"/>
    </source>
</evidence>
<sequence>MTITHNECNETTDINEDITEDVMGSSVRTMGCEVVLCLVYTMCAVTVVCIPLHIPRQLNKGGQMIFNASCEDSRIYSLDLSLSDSNAHRFVSISSLDGLVALKSSLVCSSDHIQHVCPFPLMVSIRSDSFRVTTSATKVTIISLDIYFSHESCPTSRNYTSNSHSLALIVVNDDRVCAKKSQFLAHLPLLMPHSLKSQCLIDYKPSITAFTGDDNNIGIEYSVERNSSDLVSLSEKCIDLNHFTFLLDLSLDCKPFDNKMASNETRIRDEMTQVLEITFMTRDSDCDQYLETFKSRLKNNRIRSRSRRESTNSEPFFDKSLYIVSVAEEKEKGYIVTTMTASDRETTDLLYQMSAVLDARSQSMFSIDSSSGVISTTARLDRELMDVHYLRITAVDNGVPARSGTTTLQINVNDENDHSPVFELASYDANIRESSPISTTVLTVRATDADSGVNSDIEYSIVNPTGVNEAFKIDSHSGIITTRAALDRESVDFYSLTIQASDSGSINTRRYSQTAVAIKILDDNDNYPQFSERSYSVQIPEDINYLNRPVIARVSAYDSDEGLNSALRYSIIGGNTQGMFQMDSLNGEVSVMSPLDYETSHSYRLVLRAQDAGSPPRSNTTQLLINIIDKNDNEPKFYTSLFQETVLENSAIGSSIVRVQAYDADDGSNSAINYLIRNSNIVDMPIAIDNQTGWVFTTRELDWEESSLYEFIVVAQDNGSPPLSATANVIIRVQDLNDNLPVFAPKLYETTVSEVDAVGSPIISVTATDKDENSRLIFQISSGNTRGRFSIITQNGQGLISIAQPLDYKAEKKFVLSVTATDSGGKSDTATVYINVTDANTHRPVIEKTPYAISIPEDTPSGTTVLVIEATDGDVGENARITFQMDDVKEFRIDSTSGAIVTTRALDREETGGYTIVVSALDNGIPPLADITNVEIEIADVNDNSPEFVQNVYTVSITEDSPIGSSVVQISAIDRDLGLNGQLRYTFSGGNDGSATFVIDPTSGIIRSNKVLDREMTPKYQLIALGVDRGVPSMSSSVIINVVIEDCKCCTGNDNPPRFESEKIRLYVPENSPIGWTVGSLNAIDPDDGPNAKIEYSIVGGPDMMSFTLKSRPSDNGAELISGIDMDYESPKKVYHIIVRASSLPLRNDVDVEIHVTDVNDHPPLLRHFSIIFNNFKNYFPLNHVIGRIPAFDADVADRLKYKFVSGNNANLLILNETNGNIKLSPSLNTNVPMRALFSVSVSDGINEATATCHLVVNLVTEAMLFNSVTIRLNKISQKTFLSSLFDRFLDGLAAIIPSPKENIVIFNTQDDLEDDSLILNISFSARLPDNRDSESYYSPQYLQERVYLSRALLTKLTGLEVQSYSILIYTVLAFDDNLCVREPCLNFEECLSVLKFGNASDFVSSDTILFRSINPVNTFACRCPKGFQGMQHKYECDTEINLCFSGPCLNGGVCVHQEGSYVCLCNEGFAGKNCEINFALDHCRSGLCKSDSHCVNSRSMKIKATLGISSFQCLNCSLEEWSTSLCELKTRSFSKGSYLTFSSLRQRHRLNIRLTFATRLSNALLLYNGRYNEKHDFIALEIIDSKVVFSFSVGANISKVTVQSAMGVINDGKWHQIEVNYLNRTATLKLDNCDDALLRAVHRNQLSSKYMCANTTVLDLEPRCSDKMQTCYRFLDLTGPLQIGGLPQLPTRFQTTHKDFVGCITQLYIDHQMVDLNSYVANNGTVSGCAHKHRFCQSQPCLNGGTCRERWGSYVCDCPNTYTGQDCSHSNEVVKQFRGDSFLSFTPRLRPLSLPWIISFQFKTIMSNGLLLRLQLGHNSVVAIQIHHSIIKYTYNLNNITIDDAFVNDGKWHQIEANWMTNGLRLSLDFGQYVRFQDFESDINGLYIAKVTVGGLEPNEHLNEENQFEPFVGCIQALDVGNSKDSWLRPSLQNNVDEGCIEGNPCLSNPCPLNGKCIVKAFSEYECKCNSGFAGDVCTPICDLNPCAFGSTCLLWNNSRGYKCQCDRHHTGLLCEDLLPKTCPSNWWGYPICGPCNCDTTKGYDGNCNKTSGECSCEQNHFQPLNSDVCFKCDCYGTGSYMSRCDPTSGQCKCRPGVIGRRCDSCPSPFAEVTLRGCEVIYDGCPRAFNEQVWWERTLFNAQAVQSCPSGSIGSAVRQCSETNGWMAADLFDCTSNAFIELSDQSTLLEKNEFLITSHLSIKISNDLINAINNTETLYGSDILIAYRLIRHMINNELKQKGLNLTHKQDRHFIRNLVESTDQLWDMPKSLHSYVNTSALLHSSVPSIYLDMSLPLDSSPSVSIPKYNNFPIRKQNIDDITKVFIPLKTLAVKTIEEIASNPMNASFDRQPKADTAIVGYAIFSSLGQILPPIVDSSVRHRFGQPIRANSPIFLLTIKPLNGTKFVNKSIVPKLHFRMRTLDRNGRSSPQCAYWAFNSNANSRSKSSSGQTRGRWSSKGCEVKGFHPTNKYRLSYDYVNCSCDRAIGVAVLMDLTANEYFVSESLAQVVVSYFGSIVSLLLLAFTLFVLTAIRGIETNSNSIHRHLVLCLLLAEFIFLVALRIRSTLVQKEFGCKMTAISLQYLFMCLFSWSCVQSIHLYRMLTEIRDINHGPMKFYYFIGYVIPAIIVGLTVGVRADQYGNYIFCWLSIYESVVWSLVAPICIAIIVSISLTIKMRYIVIINLTLNKQLVNLVVFLLALQASVQIKETVSDYGNLKTLLWLSIILLPLLGSVWILALLSVNDTLEELHYGFSLMSLISSIYIFVGYCLINHRVRHNIRVLWARLRGRKGVYVDDSLSGTRTSVASRSAPTFHNSSFDVLHRNMTICASSTTSRSTVTKTSSTAFRHKRRHTLNAEHSESDSDVSYDRSLDLASSHSSDEDDNSCAPKQNRINAEIQQNHNIFGDTSVNSSLFARPLHVSDAQHVYPKWSHIASHSVPSPSQTSPITECGPFLSSRPYSRSNILAMTAGLSADSLAAHQNITNNELNALNTSSQAINVFTSSSHNSESLFNNNDNNTQHLEANINLSEDMDLNIKYDNNGSSKAHSISEILIDEREVIDHNSTSTLDSSKEMDPIQEDVTQSLPQQSIISSVDEEAAVNSVAPTPLVPINSTPHHQ</sequence>
<evidence type="ECO:0000256" key="22">
    <source>
        <dbReference type="SAM" id="MobiDB-lite"/>
    </source>
</evidence>
<keyword evidence="16" id="KW-0325">Glycoprotein</keyword>
<feature type="domain" description="Cadherin" evidence="30">
    <location>
        <begin position="949"/>
        <end position="1059"/>
    </location>
</feature>
<feature type="region of interest" description="Disordered" evidence="22">
    <location>
        <begin position="2839"/>
        <end position="2888"/>
    </location>
</feature>
<dbReference type="FunFam" id="2.60.40.60:FF:000020">
    <property type="entry name" value="Dachsous cadherin-related 1b"/>
    <property type="match status" value="2"/>
</dbReference>
<dbReference type="SMART" id="SM00282">
    <property type="entry name" value="LamG"/>
    <property type="match status" value="2"/>
</dbReference>
<dbReference type="PROSITE" id="PS50025">
    <property type="entry name" value="LAM_G_DOMAIN"/>
    <property type="match status" value="2"/>
</dbReference>
<dbReference type="SMART" id="SM00008">
    <property type="entry name" value="HormR"/>
    <property type="match status" value="1"/>
</dbReference>
<dbReference type="Gene3D" id="4.10.1240.10">
    <property type="entry name" value="GPCR, family 2, extracellular hormone receptor domain"/>
    <property type="match status" value="1"/>
</dbReference>
<dbReference type="SMART" id="SM00181">
    <property type="entry name" value="EGF"/>
    <property type="match status" value="7"/>
</dbReference>
<keyword evidence="12" id="KW-0297">G-protein coupled receptor</keyword>
<proteinExistence type="predicted"/>
<evidence type="ECO:0000256" key="9">
    <source>
        <dbReference type="ARBA" id="ARBA00022837"/>
    </source>
</evidence>
<dbReference type="InterPro" id="IPR001881">
    <property type="entry name" value="EGF-like_Ca-bd_dom"/>
</dbReference>
<feature type="disulfide bond" evidence="20">
    <location>
        <begin position="1759"/>
        <end position="1768"/>
    </location>
</feature>
<dbReference type="PROSITE" id="PS01248">
    <property type="entry name" value="EGF_LAM_1"/>
    <property type="match status" value="1"/>
</dbReference>
<dbReference type="CDD" id="cd11304">
    <property type="entry name" value="Cadherin_repeat"/>
    <property type="match status" value="9"/>
</dbReference>
<dbReference type="FunFam" id="4.10.1240.10:FF:000021">
    <property type="entry name" value="Cadherin EGF LAG seven-pass G-type receptor"/>
    <property type="match status" value="1"/>
</dbReference>
<feature type="transmembrane region" description="Helical" evidence="23">
    <location>
        <begin position="2617"/>
        <end position="2636"/>
    </location>
</feature>
<evidence type="ECO:0000256" key="3">
    <source>
        <dbReference type="ARBA" id="ARBA00004651"/>
    </source>
</evidence>
<dbReference type="PANTHER" id="PTHR24026:SF51">
    <property type="entry name" value="PROTOCADHERIN-LIKE WING POLARITY PROTEIN STAN"/>
    <property type="match status" value="1"/>
</dbReference>
<dbReference type="PANTHER" id="PTHR24026">
    <property type="entry name" value="FAT ATYPICAL CADHERIN-RELATED"/>
    <property type="match status" value="1"/>
</dbReference>
<dbReference type="PROSITE" id="PS01186">
    <property type="entry name" value="EGF_2"/>
    <property type="match status" value="1"/>
</dbReference>
<evidence type="ECO:0000256" key="10">
    <source>
        <dbReference type="ARBA" id="ARBA00022889"/>
    </source>
</evidence>
<dbReference type="GO" id="GO:0048056">
    <property type="term" value="P:R3/R4 cell differentiation"/>
    <property type="evidence" value="ECO:0007669"/>
    <property type="project" value="UniProtKB-ARBA"/>
</dbReference>
<evidence type="ECO:0000256" key="20">
    <source>
        <dbReference type="PROSITE-ProRule" id="PRU00076"/>
    </source>
</evidence>
<feature type="domain" description="Laminin G" evidence="24">
    <location>
        <begin position="1773"/>
        <end position="1947"/>
    </location>
</feature>
<evidence type="ECO:0000256" key="12">
    <source>
        <dbReference type="ARBA" id="ARBA00023040"/>
    </source>
</evidence>
<dbReference type="FunFam" id="2.60.40.60:FF:000013">
    <property type="entry name" value="Cadherin EGF LAG seven-pass G-type receptor"/>
    <property type="match status" value="1"/>
</dbReference>
<dbReference type="InterPro" id="IPR000742">
    <property type="entry name" value="EGF"/>
</dbReference>
<dbReference type="InterPro" id="IPR001879">
    <property type="entry name" value="GPCR_2_extracellular_dom"/>
</dbReference>
<feature type="domain" description="EGF-like" evidence="25">
    <location>
        <begin position="1943"/>
        <end position="1980"/>
    </location>
</feature>
<feature type="transmembrane region" description="Helical" evidence="23">
    <location>
        <begin position="2584"/>
        <end position="2605"/>
    </location>
</feature>
<feature type="transmembrane region" description="Helical" evidence="23">
    <location>
        <begin position="2545"/>
        <end position="2564"/>
    </location>
</feature>
<feature type="transmembrane region" description="Helical" evidence="23">
    <location>
        <begin position="2510"/>
        <end position="2533"/>
    </location>
</feature>
<evidence type="ECO:0000256" key="14">
    <source>
        <dbReference type="ARBA" id="ARBA00023157"/>
    </source>
</evidence>
<dbReference type="InterPro" id="IPR001791">
    <property type="entry name" value="Laminin_G"/>
</dbReference>
<keyword evidence="11 23" id="KW-1133">Transmembrane helix</keyword>
<dbReference type="CDD" id="cd00055">
    <property type="entry name" value="EGF_Lam"/>
    <property type="match status" value="1"/>
</dbReference>
<dbReference type="SMART" id="SM00180">
    <property type="entry name" value="EGF_Lam"/>
    <property type="match status" value="1"/>
</dbReference>
<evidence type="ECO:0000259" key="28">
    <source>
        <dbReference type="PROSITE" id="PS50227"/>
    </source>
</evidence>
<dbReference type="Gene3D" id="2.170.300.10">
    <property type="entry name" value="Tie2 ligand-binding domain superfamily"/>
    <property type="match status" value="1"/>
</dbReference>
<dbReference type="GO" id="GO:0007156">
    <property type="term" value="P:homophilic cell adhesion via plasma membrane adhesion molecules"/>
    <property type="evidence" value="ECO:0007669"/>
    <property type="project" value="InterPro"/>
</dbReference>
<dbReference type="PROSITE" id="PS50026">
    <property type="entry name" value="EGF_3"/>
    <property type="match status" value="4"/>
</dbReference>
<dbReference type="FunFam" id="2.10.25.10:FF:000012">
    <property type="entry name" value="Delta-like protein"/>
    <property type="match status" value="1"/>
</dbReference>
<feature type="domain" description="Cadherin" evidence="30">
    <location>
        <begin position="744"/>
        <end position="846"/>
    </location>
</feature>
<keyword evidence="17" id="KW-0807">Transducer</keyword>
<keyword evidence="4" id="KW-1003">Cell membrane</keyword>
<dbReference type="GO" id="GO:0016318">
    <property type="term" value="P:ommatidial rotation"/>
    <property type="evidence" value="ECO:0007669"/>
    <property type="project" value="UniProtKB-ARBA"/>
</dbReference>
<dbReference type="InterPro" id="IPR013320">
    <property type="entry name" value="ConA-like_dom_sf"/>
</dbReference>
<keyword evidence="13 23" id="KW-0472">Membrane</keyword>
<feature type="disulfide bond" evidence="21">
    <location>
        <begin position="2076"/>
        <end position="2093"/>
    </location>
</feature>
<dbReference type="GO" id="GO:0004930">
    <property type="term" value="F:G protein-coupled receptor activity"/>
    <property type="evidence" value="ECO:0007669"/>
    <property type="project" value="UniProtKB-KW"/>
</dbReference>
<feature type="domain" description="Cadherin" evidence="30">
    <location>
        <begin position="638"/>
        <end position="743"/>
    </location>
</feature>
<evidence type="ECO:0000259" key="29">
    <source>
        <dbReference type="PROSITE" id="PS50261"/>
    </source>
</evidence>
<evidence type="ECO:0000256" key="21">
    <source>
        <dbReference type="PROSITE-ProRule" id="PRU00460"/>
    </source>
</evidence>
<keyword evidence="5 20" id="KW-0245">EGF-like domain</keyword>
<keyword evidence="10" id="KW-0130">Cell adhesion</keyword>
<feature type="domain" description="Cadherin" evidence="30">
    <location>
        <begin position="1060"/>
        <end position="1166"/>
    </location>
</feature>
<dbReference type="InterPro" id="IPR056286">
    <property type="entry name" value="Cadherin_CELSR1-3_9th"/>
</dbReference>
<dbReference type="GO" id="GO:0048468">
    <property type="term" value="P:cell development"/>
    <property type="evidence" value="ECO:0007669"/>
    <property type="project" value="UniProtKB-ARBA"/>
</dbReference>
<dbReference type="PROSITE" id="PS50027">
    <property type="entry name" value="EGF_LAM_2"/>
    <property type="match status" value="1"/>
</dbReference>
<accession>A0A7R9KHW3</accession>
<dbReference type="InterPro" id="IPR002049">
    <property type="entry name" value="LE_dom"/>
</dbReference>
<feature type="transmembrane region" description="Helical" evidence="23">
    <location>
        <begin position="2656"/>
        <end position="2675"/>
    </location>
</feature>
<evidence type="ECO:0000256" key="7">
    <source>
        <dbReference type="ARBA" id="ARBA00022729"/>
    </source>
</evidence>
<keyword evidence="9 19" id="KW-0106">Calcium</keyword>
<evidence type="ECO:0000256" key="19">
    <source>
        <dbReference type="PROSITE-ProRule" id="PRU00043"/>
    </source>
</evidence>
<evidence type="ECO:0000256" key="6">
    <source>
        <dbReference type="ARBA" id="ARBA00022692"/>
    </source>
</evidence>
<feature type="disulfide bond" evidence="21">
    <location>
        <begin position="2074"/>
        <end position="2086"/>
    </location>
</feature>
<feature type="domain" description="Cadherin" evidence="30">
    <location>
        <begin position="847"/>
        <end position="948"/>
    </location>
</feature>
<dbReference type="SMART" id="SM00112">
    <property type="entry name" value="CA"/>
    <property type="match status" value="8"/>
</dbReference>
<dbReference type="PRINTS" id="PR00249">
    <property type="entry name" value="GPCRSECRETIN"/>
</dbReference>
<dbReference type="Proteomes" id="UP000759131">
    <property type="component" value="Unassembled WGS sequence"/>
</dbReference>
<dbReference type="FunFam" id="2.60.120.200:FF:000173">
    <property type="entry name" value="Cadherin EGF LAG seven-pass G-type receptor"/>
    <property type="match status" value="1"/>
</dbReference>
<keyword evidence="14 20" id="KW-1015">Disulfide bond</keyword>
<evidence type="ECO:0000256" key="2">
    <source>
        <dbReference type="ARBA" id="ARBA00004251"/>
    </source>
</evidence>
<dbReference type="PRINTS" id="PR00205">
    <property type="entry name" value="CADHERIN"/>
</dbReference>
<comment type="caution">
    <text evidence="20">Lacks conserved residue(s) required for the propagation of feature annotation.</text>
</comment>
<evidence type="ECO:0000313" key="31">
    <source>
        <dbReference type="EMBL" id="CAD7622195.1"/>
    </source>
</evidence>
<dbReference type="GO" id="GO:0007157">
    <property type="term" value="P:heterophilic cell-cell adhesion via plasma membrane cell adhesion molecules"/>
    <property type="evidence" value="ECO:0007669"/>
    <property type="project" value="UniProtKB-ARBA"/>
</dbReference>
<dbReference type="PROSITE" id="PS50221">
    <property type="entry name" value="GAIN_B"/>
    <property type="match status" value="1"/>
</dbReference>
<dbReference type="InterPro" id="IPR057244">
    <property type="entry name" value="GAIN_B"/>
</dbReference>
<feature type="disulfide bond" evidence="20">
    <location>
        <begin position="2007"/>
        <end position="2016"/>
    </location>
</feature>
<evidence type="ECO:0000256" key="8">
    <source>
        <dbReference type="ARBA" id="ARBA00022737"/>
    </source>
</evidence>
<evidence type="ECO:0000259" key="27">
    <source>
        <dbReference type="PROSITE" id="PS50221"/>
    </source>
</evidence>
<feature type="disulfide bond" evidence="21">
    <location>
        <begin position="2095"/>
        <end position="2104"/>
    </location>
</feature>
<dbReference type="Pfam" id="PF16489">
    <property type="entry name" value="GAIN"/>
    <property type="match status" value="1"/>
</dbReference>
<feature type="domain" description="EGF-like" evidence="25">
    <location>
        <begin position="1733"/>
        <end position="1769"/>
    </location>
</feature>
<dbReference type="GO" id="GO:0050769">
    <property type="term" value="P:positive regulation of neurogenesis"/>
    <property type="evidence" value="ECO:0007669"/>
    <property type="project" value="UniProtKB-ARBA"/>
</dbReference>
<dbReference type="InterPro" id="IPR015919">
    <property type="entry name" value="Cadherin-like_sf"/>
</dbReference>
<dbReference type="InterPro" id="IPR036445">
    <property type="entry name" value="GPCR_2_extracell_dom_sf"/>
</dbReference>
<evidence type="ECO:0000256" key="4">
    <source>
        <dbReference type="ARBA" id="ARBA00022475"/>
    </source>
</evidence>
<feature type="domain" description="EGF-like" evidence="25">
    <location>
        <begin position="1440"/>
        <end position="1476"/>
    </location>
</feature>
<evidence type="ECO:0000259" key="26">
    <source>
        <dbReference type="PROSITE" id="PS50027"/>
    </source>
</evidence>
<keyword evidence="7" id="KW-0732">Signal</keyword>
<dbReference type="GO" id="GO:0035159">
    <property type="term" value="P:regulation of tube length, open tracheal system"/>
    <property type="evidence" value="ECO:0007669"/>
    <property type="project" value="UniProtKB-ARBA"/>
</dbReference>
<dbReference type="PROSITE" id="PS50261">
    <property type="entry name" value="G_PROTEIN_RECEP_F2_4"/>
    <property type="match status" value="1"/>
</dbReference>
<organism evidence="31">
    <name type="scientific">Medioppia subpectinata</name>
    <dbReference type="NCBI Taxonomy" id="1979941"/>
    <lineage>
        <taxon>Eukaryota</taxon>
        <taxon>Metazoa</taxon>
        <taxon>Ecdysozoa</taxon>
        <taxon>Arthropoda</taxon>
        <taxon>Chelicerata</taxon>
        <taxon>Arachnida</taxon>
        <taxon>Acari</taxon>
        <taxon>Acariformes</taxon>
        <taxon>Sarcoptiformes</taxon>
        <taxon>Oribatida</taxon>
        <taxon>Brachypylina</taxon>
        <taxon>Oppioidea</taxon>
        <taxon>Oppiidae</taxon>
        <taxon>Medioppia</taxon>
    </lineage>
</organism>
<dbReference type="Pfam" id="PF00028">
    <property type="entry name" value="Cadherin"/>
    <property type="match status" value="7"/>
</dbReference>
<dbReference type="InterPro" id="IPR017981">
    <property type="entry name" value="GPCR_2-like_7TM"/>
</dbReference>
<comment type="subcellular location">
    <subcellularLocation>
        <location evidence="1">Apical cell membrane</location>
    </subcellularLocation>
    <subcellularLocation>
        <location evidence="3">Cell membrane</location>
        <topology evidence="3">Multi-pass membrane protein</topology>
    </subcellularLocation>
    <subcellularLocation>
        <location evidence="2">Cell membrane</location>
        <topology evidence="2">Single-pass type I membrane protein</topology>
    </subcellularLocation>
</comment>
<dbReference type="PROSITE" id="PS50227">
    <property type="entry name" value="G_PROTEIN_RECEP_F2_3"/>
    <property type="match status" value="1"/>
</dbReference>
<dbReference type="FunFam" id="2.60.40.60:FF:000010">
    <property type="entry name" value="Cadherin EGF LAG seven-pass G-type receptor 3"/>
    <property type="match status" value="2"/>
</dbReference>
<reference evidence="31" key="1">
    <citation type="submission" date="2020-11" db="EMBL/GenBank/DDBJ databases">
        <authorList>
            <person name="Tran Van P."/>
        </authorList>
    </citation>
    <scope>NUCLEOTIDE SEQUENCE</scope>
</reference>
<keyword evidence="18 21" id="KW-0424">Laminin EGF-like domain</keyword>
<dbReference type="GO" id="GO:0016339">
    <property type="term" value="P:calcium-dependent cell-cell adhesion via plasma membrane cell adhesion molecules"/>
    <property type="evidence" value="ECO:0007669"/>
    <property type="project" value="UniProtKB-ARBA"/>
</dbReference>
<dbReference type="SUPFAM" id="SSF49313">
    <property type="entry name" value="Cadherin-like"/>
    <property type="match status" value="9"/>
</dbReference>
<feature type="domain" description="GAIN-B" evidence="27">
    <location>
        <begin position="2301"/>
        <end position="2499"/>
    </location>
</feature>
<keyword evidence="15" id="KW-0675">Receptor</keyword>
<dbReference type="SUPFAM" id="SSF57196">
    <property type="entry name" value="EGF/Laminin"/>
    <property type="match status" value="3"/>
</dbReference>
<dbReference type="PROSITE" id="PS00232">
    <property type="entry name" value="CADHERIN_1"/>
    <property type="match status" value="4"/>
</dbReference>
<feature type="disulfide bond" evidence="20">
    <location>
        <begin position="1970"/>
        <end position="1979"/>
    </location>
</feature>
<dbReference type="Pfam" id="PF00002">
    <property type="entry name" value="7tm_2"/>
    <property type="match status" value="1"/>
</dbReference>
<dbReference type="Gene3D" id="2.60.120.200">
    <property type="match status" value="2"/>
</dbReference>
<dbReference type="Gene3D" id="1.20.1070.10">
    <property type="entry name" value="Rhodopsin 7-helix transmembrane proteins"/>
    <property type="match status" value="1"/>
</dbReference>
<dbReference type="Pfam" id="PF00053">
    <property type="entry name" value="EGF_laminin"/>
    <property type="match status" value="1"/>
</dbReference>
<dbReference type="GO" id="GO:0022603">
    <property type="term" value="P:regulation of anatomical structure morphogenesis"/>
    <property type="evidence" value="ECO:0007669"/>
    <property type="project" value="UniProtKB-ARBA"/>
</dbReference>
<dbReference type="FunFam" id="2.60.40.60:FF:000005">
    <property type="entry name" value="Protocadherin 9"/>
    <property type="match status" value="1"/>
</dbReference>
<dbReference type="FunFam" id="2.60.40.60:FF:000029">
    <property type="entry name" value="Cadherin EGF LAG seven-pass G-type receptor 3"/>
    <property type="match status" value="1"/>
</dbReference>
<evidence type="ECO:0000256" key="18">
    <source>
        <dbReference type="ARBA" id="ARBA00023292"/>
    </source>
</evidence>
<evidence type="ECO:0000256" key="15">
    <source>
        <dbReference type="ARBA" id="ARBA00023170"/>
    </source>
</evidence>
<dbReference type="PROSITE" id="PS50268">
    <property type="entry name" value="CADHERIN_2"/>
    <property type="match status" value="8"/>
</dbReference>
<dbReference type="InterPro" id="IPR020894">
    <property type="entry name" value="Cadherin_CS"/>
</dbReference>
<dbReference type="GO" id="GO:0005509">
    <property type="term" value="F:calcium ion binding"/>
    <property type="evidence" value="ECO:0007669"/>
    <property type="project" value="UniProtKB-UniRule"/>
</dbReference>
<feature type="domain" description="EGF-like" evidence="25">
    <location>
        <begin position="1981"/>
        <end position="2017"/>
    </location>
</feature>